<evidence type="ECO:0000313" key="1">
    <source>
        <dbReference type="EMBL" id="MTE28277.1"/>
    </source>
</evidence>
<gene>
    <name evidence="1" type="ORF">F1003_15175</name>
</gene>
<accession>A0A7K1GG30</accession>
<dbReference type="RefSeq" id="WP_155090288.1">
    <property type="nucleotide sequence ID" value="NZ_WJYA01000010.1"/>
</dbReference>
<evidence type="ECO:0000313" key="2">
    <source>
        <dbReference type="Proteomes" id="UP000447545"/>
    </source>
</evidence>
<sequence length="129" mass="15023">MKTIAILFFIVISNVLISQTISIEDWVQNIVNDMIEMNDLDIYSSEELSPEYSVNFIMVESVKDITITDNKISMLVNHGKGTYCTKITLQYLKRDDGFYLVFSEPRTNMTLGKERKWIDPWIEKVNICD</sequence>
<dbReference type="AlphaFoldDB" id="A0A7K1GG30"/>
<name>A0A7K1GG30_9FLAO</name>
<keyword evidence="2" id="KW-1185">Reference proteome</keyword>
<comment type="caution">
    <text evidence="1">The sequence shown here is derived from an EMBL/GenBank/DDBJ whole genome shotgun (WGS) entry which is preliminary data.</text>
</comment>
<proteinExistence type="predicted"/>
<reference evidence="1 2" key="1">
    <citation type="submission" date="2019-11" db="EMBL/GenBank/DDBJ databases">
        <title>Winogradskyella ouciana sp. nov., isolated from the hadal seawater of the Mariana Trench.</title>
        <authorList>
            <person name="Liu R."/>
        </authorList>
    </citation>
    <scope>NUCLEOTIDE SEQUENCE [LARGE SCALE GENOMIC DNA]</scope>
    <source>
        <strain evidence="1 2">ZXX205</strain>
    </source>
</reference>
<dbReference type="EMBL" id="WJYA01000010">
    <property type="protein sequence ID" value="MTE28277.1"/>
    <property type="molecule type" value="Genomic_DNA"/>
</dbReference>
<protein>
    <submittedName>
        <fullName evidence="1">Uncharacterized protein</fullName>
    </submittedName>
</protein>
<dbReference type="Proteomes" id="UP000447545">
    <property type="component" value="Unassembled WGS sequence"/>
</dbReference>
<organism evidence="1 2">
    <name type="scientific">Winogradskyella ouciana</name>
    <dbReference type="NCBI Taxonomy" id="2608631"/>
    <lineage>
        <taxon>Bacteria</taxon>
        <taxon>Pseudomonadati</taxon>
        <taxon>Bacteroidota</taxon>
        <taxon>Flavobacteriia</taxon>
        <taxon>Flavobacteriales</taxon>
        <taxon>Flavobacteriaceae</taxon>
        <taxon>Winogradskyella</taxon>
    </lineage>
</organism>